<dbReference type="EMBL" id="JABFUD020000011">
    <property type="protein sequence ID" value="KAI5073834.1"/>
    <property type="molecule type" value="Genomic_DNA"/>
</dbReference>
<reference evidence="1" key="1">
    <citation type="submission" date="2021-01" db="EMBL/GenBank/DDBJ databases">
        <title>Adiantum capillus-veneris genome.</title>
        <authorList>
            <person name="Fang Y."/>
            <person name="Liao Q."/>
        </authorList>
    </citation>
    <scope>NUCLEOTIDE SEQUENCE</scope>
    <source>
        <strain evidence="1">H3</strain>
        <tissue evidence="1">Leaf</tissue>
    </source>
</reference>
<evidence type="ECO:0000313" key="1">
    <source>
        <dbReference type="EMBL" id="KAI5073834.1"/>
    </source>
</evidence>
<sequence>MLCDCPLPLGPGGCVPSPTAAPNKTLTIASHSCSPQSGPWLWVALVLSAPPNPALGSLSYASNLWLPFSTLKTLITSLFPFVAHATPWPPLERLQVSVPPIIFDTLATLYMAFFTAALHTAPFTAHLQPNGGISLGHGPASCRWPLAMLFFSSVLLIKATPMATFFSPPQGSSRLCSMVLVGP</sequence>
<dbReference type="AlphaFoldDB" id="A0A9D4UTI9"/>
<accession>A0A9D4UTI9</accession>
<keyword evidence="2" id="KW-1185">Reference proteome</keyword>
<gene>
    <name evidence="1" type="ORF">GOP47_0011847</name>
</gene>
<dbReference type="Proteomes" id="UP000886520">
    <property type="component" value="Chromosome 11"/>
</dbReference>
<proteinExistence type="predicted"/>
<organism evidence="1 2">
    <name type="scientific">Adiantum capillus-veneris</name>
    <name type="common">Maidenhair fern</name>
    <dbReference type="NCBI Taxonomy" id="13818"/>
    <lineage>
        <taxon>Eukaryota</taxon>
        <taxon>Viridiplantae</taxon>
        <taxon>Streptophyta</taxon>
        <taxon>Embryophyta</taxon>
        <taxon>Tracheophyta</taxon>
        <taxon>Polypodiopsida</taxon>
        <taxon>Polypodiidae</taxon>
        <taxon>Polypodiales</taxon>
        <taxon>Pteridineae</taxon>
        <taxon>Pteridaceae</taxon>
        <taxon>Vittarioideae</taxon>
        <taxon>Adiantum</taxon>
    </lineage>
</organism>
<comment type="caution">
    <text evidence="1">The sequence shown here is derived from an EMBL/GenBank/DDBJ whole genome shotgun (WGS) entry which is preliminary data.</text>
</comment>
<name>A0A9D4UTI9_ADICA</name>
<protein>
    <submittedName>
        <fullName evidence="1">Uncharacterized protein</fullName>
    </submittedName>
</protein>
<evidence type="ECO:0000313" key="2">
    <source>
        <dbReference type="Proteomes" id="UP000886520"/>
    </source>
</evidence>